<keyword evidence="2" id="KW-0119">Carbohydrate metabolism</keyword>
<keyword evidence="2" id="KW-0378">Hydrolase</keyword>
<dbReference type="Proteomes" id="UP000031011">
    <property type="component" value="Unassembled WGS sequence"/>
</dbReference>
<dbReference type="Gene3D" id="3.20.20.370">
    <property type="entry name" value="Glycoside hydrolase/deacetylase"/>
    <property type="match status" value="1"/>
</dbReference>
<evidence type="ECO:0000313" key="3">
    <source>
        <dbReference type="Proteomes" id="UP000031011"/>
    </source>
</evidence>
<proteinExistence type="predicted"/>
<protein>
    <submittedName>
        <fullName evidence="2">Xylanase-chitin deacetylase</fullName>
    </submittedName>
</protein>
<evidence type="ECO:0000259" key="1">
    <source>
        <dbReference type="PROSITE" id="PS51677"/>
    </source>
</evidence>
<dbReference type="AlphaFoldDB" id="A0A837DVY9"/>
<dbReference type="GO" id="GO:0045493">
    <property type="term" value="P:xylan catabolic process"/>
    <property type="evidence" value="ECO:0007669"/>
    <property type="project" value="UniProtKB-KW"/>
</dbReference>
<keyword evidence="2" id="KW-0326">Glycosidase</keyword>
<dbReference type="InterPro" id="IPR002509">
    <property type="entry name" value="NODB_dom"/>
</dbReference>
<dbReference type="SUPFAM" id="SSF88713">
    <property type="entry name" value="Glycoside hydrolase/deacetylase"/>
    <property type="match status" value="1"/>
</dbReference>
<dbReference type="EMBL" id="AWYA01000098">
    <property type="protein sequence ID" value="KIC04533.1"/>
    <property type="molecule type" value="Genomic_DNA"/>
</dbReference>
<name>A0A837DVY9_9LACO</name>
<reference evidence="2 3" key="1">
    <citation type="journal article" date="2015" name="BMC Microbiol.">
        <title>Lactobacillus ruminis strains cluster according to their mammalian gut source.</title>
        <authorList>
            <person name="O' Donnell M.M."/>
            <person name="Harris H.M."/>
            <person name="Lynch D.B."/>
            <person name="Ross R.P."/>
            <person name="O'Toole P.W."/>
        </authorList>
    </citation>
    <scope>NUCLEOTIDE SEQUENCE [LARGE SCALE GENOMIC DNA]</scope>
    <source>
        <strain evidence="2 3">DPC 6832</strain>
    </source>
</reference>
<dbReference type="GO" id="GO:0016810">
    <property type="term" value="F:hydrolase activity, acting on carbon-nitrogen (but not peptide) bonds"/>
    <property type="evidence" value="ECO:0007669"/>
    <property type="project" value="InterPro"/>
</dbReference>
<organism evidence="2 3">
    <name type="scientific">Ligilactobacillus ruminis DPC 6832</name>
    <dbReference type="NCBI Taxonomy" id="1402208"/>
    <lineage>
        <taxon>Bacteria</taxon>
        <taxon>Bacillati</taxon>
        <taxon>Bacillota</taxon>
        <taxon>Bacilli</taxon>
        <taxon>Lactobacillales</taxon>
        <taxon>Lactobacillaceae</taxon>
        <taxon>Ligilactobacillus</taxon>
    </lineage>
</organism>
<feature type="domain" description="NodB homology" evidence="1">
    <location>
        <begin position="1"/>
        <end position="78"/>
    </location>
</feature>
<keyword evidence="2" id="KW-0624">Polysaccharide degradation</keyword>
<dbReference type="InterPro" id="IPR011330">
    <property type="entry name" value="Glyco_hydro/deAcase_b/a-brl"/>
</dbReference>
<keyword evidence="2" id="KW-0858">Xylan degradation</keyword>
<dbReference type="GO" id="GO:0016798">
    <property type="term" value="F:hydrolase activity, acting on glycosyl bonds"/>
    <property type="evidence" value="ECO:0007669"/>
    <property type="project" value="UniProtKB-KW"/>
</dbReference>
<dbReference type="Pfam" id="PF01522">
    <property type="entry name" value="Polysacc_deac_1"/>
    <property type="match status" value="1"/>
</dbReference>
<gene>
    <name evidence="2" type="ORF">LRN_0966</name>
</gene>
<evidence type="ECO:0000313" key="2">
    <source>
        <dbReference type="EMBL" id="KIC04533.1"/>
    </source>
</evidence>
<dbReference type="PROSITE" id="PS51677">
    <property type="entry name" value="NODB"/>
    <property type="match status" value="1"/>
</dbReference>
<sequence>MTDILTITVLYLKQLKTDIKATINLITSKIDCKDSYYVNLDQIEEMKRTGLVSFGSHTVHRLELNRMSYDHQFREITI</sequence>
<comment type="caution">
    <text evidence="2">The sequence shown here is derived from an EMBL/GenBank/DDBJ whole genome shotgun (WGS) entry which is preliminary data.</text>
</comment>
<accession>A0A837DVY9</accession>